<evidence type="ECO:0000313" key="3">
    <source>
        <dbReference type="EMBL" id="ORC34962.1"/>
    </source>
</evidence>
<feature type="domain" description="SHOCT" evidence="2">
    <location>
        <begin position="57"/>
        <end position="83"/>
    </location>
</feature>
<sequence length="87" mass="9683">MYGYGNGICNGFFPFGNFPYGGIISMGIGLILLIVVAYFLFRINGPLRSGNDAGRETPLDTLQKRYVNGEISREEYLEKRDILKGGK</sequence>
<gene>
    <name evidence="3" type="ORF">B4O97_11470</name>
</gene>
<keyword evidence="1" id="KW-0472">Membrane</keyword>
<dbReference type="InterPro" id="IPR018649">
    <property type="entry name" value="SHOCT"/>
</dbReference>
<dbReference type="AlphaFoldDB" id="A0A1Y1RYU7"/>
<organism evidence="3 4">
    <name type="scientific">Marispirochaeta aestuarii</name>
    <dbReference type="NCBI Taxonomy" id="1963862"/>
    <lineage>
        <taxon>Bacteria</taxon>
        <taxon>Pseudomonadati</taxon>
        <taxon>Spirochaetota</taxon>
        <taxon>Spirochaetia</taxon>
        <taxon>Spirochaetales</taxon>
        <taxon>Spirochaetaceae</taxon>
        <taxon>Marispirochaeta</taxon>
    </lineage>
</organism>
<name>A0A1Y1RYU7_9SPIO</name>
<feature type="transmembrane region" description="Helical" evidence="1">
    <location>
        <begin position="20"/>
        <end position="41"/>
    </location>
</feature>
<keyword evidence="4" id="KW-1185">Reference proteome</keyword>
<dbReference type="EMBL" id="MWQY01000011">
    <property type="protein sequence ID" value="ORC34962.1"/>
    <property type="molecule type" value="Genomic_DNA"/>
</dbReference>
<proteinExistence type="predicted"/>
<protein>
    <recommendedName>
        <fullName evidence="2">SHOCT domain-containing protein</fullName>
    </recommendedName>
</protein>
<dbReference type="Pfam" id="PF09851">
    <property type="entry name" value="SHOCT"/>
    <property type="match status" value="1"/>
</dbReference>
<keyword evidence="1" id="KW-1133">Transmembrane helix</keyword>
<dbReference type="STRING" id="1963862.B4O97_11470"/>
<reference evidence="3 4" key="1">
    <citation type="submission" date="2017-03" db="EMBL/GenBank/DDBJ databases">
        <title>Draft Genome sequence of Marispirochaeta sp. strain JC444.</title>
        <authorList>
            <person name="Shivani Y."/>
            <person name="Subhash Y."/>
            <person name="Sasikala C."/>
            <person name="Ramana C."/>
        </authorList>
    </citation>
    <scope>NUCLEOTIDE SEQUENCE [LARGE SCALE GENOMIC DNA]</scope>
    <source>
        <strain evidence="3 4">JC444</strain>
    </source>
</reference>
<accession>A0A1Y1RYU7</accession>
<evidence type="ECO:0000256" key="1">
    <source>
        <dbReference type="SAM" id="Phobius"/>
    </source>
</evidence>
<evidence type="ECO:0000259" key="2">
    <source>
        <dbReference type="Pfam" id="PF09851"/>
    </source>
</evidence>
<comment type="caution">
    <text evidence="3">The sequence shown here is derived from an EMBL/GenBank/DDBJ whole genome shotgun (WGS) entry which is preliminary data.</text>
</comment>
<keyword evidence="1" id="KW-0812">Transmembrane</keyword>
<dbReference type="Proteomes" id="UP000192343">
    <property type="component" value="Unassembled WGS sequence"/>
</dbReference>
<dbReference type="OrthoDB" id="5421551at2"/>
<evidence type="ECO:0000313" key="4">
    <source>
        <dbReference type="Proteomes" id="UP000192343"/>
    </source>
</evidence>